<accession>A0ABP6Z8V3</accession>
<evidence type="ECO:0000313" key="2">
    <source>
        <dbReference type="EMBL" id="GAA3600335.1"/>
    </source>
</evidence>
<organism evidence="2 3">
    <name type="scientific">Nonomuraea rosea</name>
    <dbReference type="NCBI Taxonomy" id="638574"/>
    <lineage>
        <taxon>Bacteria</taxon>
        <taxon>Bacillati</taxon>
        <taxon>Actinomycetota</taxon>
        <taxon>Actinomycetes</taxon>
        <taxon>Streptosporangiales</taxon>
        <taxon>Streptosporangiaceae</taxon>
        <taxon>Nonomuraea</taxon>
    </lineage>
</organism>
<dbReference type="EMBL" id="BAABDQ010000035">
    <property type="protein sequence ID" value="GAA3600335.1"/>
    <property type="molecule type" value="Genomic_DNA"/>
</dbReference>
<dbReference type="Proteomes" id="UP001500630">
    <property type="component" value="Unassembled WGS sequence"/>
</dbReference>
<comment type="caution">
    <text evidence="2">The sequence shown here is derived from an EMBL/GenBank/DDBJ whole genome shotgun (WGS) entry which is preliminary data.</text>
</comment>
<feature type="compositionally biased region" description="Low complexity" evidence="1">
    <location>
        <begin position="55"/>
        <end position="64"/>
    </location>
</feature>
<protein>
    <submittedName>
        <fullName evidence="2">Uncharacterized protein</fullName>
    </submittedName>
</protein>
<feature type="compositionally biased region" description="Basic residues" evidence="1">
    <location>
        <begin position="98"/>
        <end position="112"/>
    </location>
</feature>
<feature type="compositionally biased region" description="Basic and acidic residues" evidence="1">
    <location>
        <begin position="69"/>
        <end position="83"/>
    </location>
</feature>
<name>A0ABP6Z8V3_9ACTN</name>
<feature type="region of interest" description="Disordered" evidence="1">
    <location>
        <begin position="47"/>
        <end position="112"/>
    </location>
</feature>
<reference evidence="3" key="1">
    <citation type="journal article" date="2019" name="Int. J. Syst. Evol. Microbiol.">
        <title>The Global Catalogue of Microorganisms (GCM) 10K type strain sequencing project: providing services to taxonomists for standard genome sequencing and annotation.</title>
        <authorList>
            <consortium name="The Broad Institute Genomics Platform"/>
            <consortium name="The Broad Institute Genome Sequencing Center for Infectious Disease"/>
            <person name="Wu L."/>
            <person name="Ma J."/>
        </authorList>
    </citation>
    <scope>NUCLEOTIDE SEQUENCE [LARGE SCALE GENOMIC DNA]</scope>
    <source>
        <strain evidence="3">JCM 17326</strain>
    </source>
</reference>
<evidence type="ECO:0000313" key="3">
    <source>
        <dbReference type="Proteomes" id="UP001500630"/>
    </source>
</evidence>
<evidence type="ECO:0000256" key="1">
    <source>
        <dbReference type="SAM" id="MobiDB-lite"/>
    </source>
</evidence>
<sequence length="112" mass="11516">MVTVRIRWAEFKGSVAAPCAYGDKDPVAAVSAAVKGARRAVIESGATLGLGGSRGPAAGRSAKGVPVLTDREHDGTGPDRARPEATQGVAQGVAQGARRLRVRSGRGRRVRS</sequence>
<proteinExistence type="predicted"/>
<gene>
    <name evidence="2" type="ORF">GCM10022419_100500</name>
</gene>
<keyword evidence="3" id="KW-1185">Reference proteome</keyword>